<dbReference type="InterPro" id="IPR007314">
    <property type="entry name" value="Cofac_haem-bd_dom"/>
</dbReference>
<dbReference type="InterPro" id="IPR001478">
    <property type="entry name" value="PDZ"/>
</dbReference>
<proteinExistence type="predicted"/>
<dbReference type="SUPFAM" id="SSF159501">
    <property type="entry name" value="EreA/ChaN-like"/>
    <property type="match status" value="1"/>
</dbReference>
<dbReference type="Gene3D" id="2.30.42.10">
    <property type="match status" value="1"/>
</dbReference>
<organism evidence="2 3">
    <name type="scientific">Thioalkalivibrio halophilus</name>
    <dbReference type="NCBI Taxonomy" id="252474"/>
    <lineage>
        <taxon>Bacteria</taxon>
        <taxon>Pseudomonadati</taxon>
        <taxon>Pseudomonadota</taxon>
        <taxon>Gammaproteobacteria</taxon>
        <taxon>Chromatiales</taxon>
        <taxon>Ectothiorhodospiraceae</taxon>
        <taxon>Thioalkalivibrio</taxon>
    </lineage>
</organism>
<dbReference type="Pfam" id="PF04187">
    <property type="entry name" value="Cofac_haem_bdg"/>
    <property type="match status" value="1"/>
</dbReference>
<gene>
    <name evidence="2" type="ORF">B1A74_10785</name>
</gene>
<comment type="caution">
    <text evidence="2">The sequence shown here is derived from an EMBL/GenBank/DDBJ whole genome shotgun (WGS) entry which is preliminary data.</text>
</comment>
<reference evidence="2 3" key="1">
    <citation type="submission" date="2017-02" db="EMBL/GenBank/DDBJ databases">
        <title>Genomic diversity within the haloalkaliphilic genus Thioalkalivibrio.</title>
        <authorList>
            <person name="Ahn A.-C."/>
            <person name="Meier-Kolthoff J."/>
            <person name="Overmars L."/>
            <person name="Richter M."/>
            <person name="Woyke T."/>
            <person name="Sorokin D.Y."/>
            <person name="Muyzer G."/>
        </authorList>
    </citation>
    <scope>NUCLEOTIDE SEQUENCE [LARGE SCALE GENOMIC DNA]</scope>
    <source>
        <strain evidence="2 3">HL17</strain>
    </source>
</reference>
<dbReference type="OrthoDB" id="9795827at2"/>
<evidence type="ECO:0000313" key="3">
    <source>
        <dbReference type="Proteomes" id="UP000189177"/>
    </source>
</evidence>
<dbReference type="Gene3D" id="3.40.50.11550">
    <property type="match status" value="1"/>
</dbReference>
<dbReference type="Proteomes" id="UP000189177">
    <property type="component" value="Unassembled WGS sequence"/>
</dbReference>
<dbReference type="AlphaFoldDB" id="A0A1V2ZWM3"/>
<name>A0A1V2ZWM3_9GAMM</name>
<dbReference type="EMBL" id="MUZR01000049">
    <property type="protein sequence ID" value="OOC09466.1"/>
    <property type="molecule type" value="Genomic_DNA"/>
</dbReference>
<dbReference type="Pfam" id="PF17820">
    <property type="entry name" value="PDZ_6"/>
    <property type="match status" value="1"/>
</dbReference>
<dbReference type="RefSeq" id="WP_077244652.1">
    <property type="nucleotide sequence ID" value="NZ_MUZR01000049.1"/>
</dbReference>
<feature type="domain" description="PDZ" evidence="1">
    <location>
        <begin position="257"/>
        <end position="329"/>
    </location>
</feature>
<keyword evidence="3" id="KW-1185">Reference proteome</keyword>
<dbReference type="CDD" id="cd14727">
    <property type="entry name" value="ChanN-like"/>
    <property type="match status" value="1"/>
</dbReference>
<evidence type="ECO:0000259" key="1">
    <source>
        <dbReference type="SMART" id="SM00228"/>
    </source>
</evidence>
<protein>
    <submittedName>
        <fullName evidence="2">PDZ/DHR/GLGF protein</fullName>
    </submittedName>
</protein>
<dbReference type="SUPFAM" id="SSF50156">
    <property type="entry name" value="PDZ domain-like"/>
    <property type="match status" value="1"/>
</dbReference>
<sequence length="354" mass="38308">MDAAELFAELAGADAVLLGETHNRMDHHRWQVGTLAALHGQRPDMVIGLEMLPRSAQPVLDDWVAGELDEEQFLQESDWYEHWGFNPRLYWPILHFARVHDVPLVALNAERDLVRRLGHEGWDSVPADERDGVSAPAEPADAYREYLEEVLARHPAAPGDSDAFIGTQLAWDRMMAAAIADVIEAGGDEPPLVVGIIGSGHLEYGHGVPHQLADLGVDNAPVLLPRESDGACTGQDPELARAVFGVQGGERFQPLTPILGVQMQRPEEGEGVEIRGVMPDSVAGAAGIESGDRLVEAGGRAVDTPADLQRIVQAVTPGTWLPLVLERNGERQQVIARFPWQESAGARPAAGNGH</sequence>
<dbReference type="InterPro" id="IPR036034">
    <property type="entry name" value="PDZ_sf"/>
</dbReference>
<evidence type="ECO:0000313" key="2">
    <source>
        <dbReference type="EMBL" id="OOC09466.1"/>
    </source>
</evidence>
<dbReference type="SMART" id="SM00228">
    <property type="entry name" value="PDZ"/>
    <property type="match status" value="1"/>
</dbReference>
<accession>A0A1V2ZWM3</accession>
<dbReference type="InterPro" id="IPR041489">
    <property type="entry name" value="PDZ_6"/>
</dbReference>
<dbReference type="STRING" id="252474.B1A74_10785"/>